<dbReference type="InterPro" id="IPR050565">
    <property type="entry name" value="LYPA1-2/EST-like"/>
</dbReference>
<feature type="domain" description="Phospholipase/carboxylesterase/thioesterase" evidence="3">
    <location>
        <begin position="23"/>
        <end position="191"/>
    </location>
</feature>
<evidence type="ECO:0000259" key="3">
    <source>
        <dbReference type="Pfam" id="PF02230"/>
    </source>
</evidence>
<evidence type="ECO:0000256" key="2">
    <source>
        <dbReference type="ARBA" id="ARBA00022801"/>
    </source>
</evidence>
<comment type="similarity">
    <text evidence="1">Belongs to the AB hydrolase superfamily. AB hydrolase 2 family.</text>
</comment>
<gene>
    <name evidence="4" type="ORF">NSCI0253_LOCUS20837</name>
</gene>
<name>A0A7S1A916_NOCSC</name>
<keyword evidence="2" id="KW-0378">Hydrolase</keyword>
<reference evidence="4" key="1">
    <citation type="submission" date="2021-01" db="EMBL/GenBank/DDBJ databases">
        <authorList>
            <person name="Corre E."/>
            <person name="Pelletier E."/>
            <person name="Niang G."/>
            <person name="Scheremetjew M."/>
            <person name="Finn R."/>
            <person name="Kale V."/>
            <person name="Holt S."/>
            <person name="Cochrane G."/>
            <person name="Meng A."/>
            <person name="Brown T."/>
            <person name="Cohen L."/>
        </authorList>
    </citation>
    <scope>NUCLEOTIDE SEQUENCE</scope>
</reference>
<accession>A0A7S1A916</accession>
<dbReference type="InterPro" id="IPR029058">
    <property type="entry name" value="AB_hydrolase_fold"/>
</dbReference>
<dbReference type="SUPFAM" id="SSF53474">
    <property type="entry name" value="alpha/beta-Hydrolases"/>
    <property type="match status" value="1"/>
</dbReference>
<dbReference type="GO" id="GO:0016787">
    <property type="term" value="F:hydrolase activity"/>
    <property type="evidence" value="ECO:0007669"/>
    <property type="project" value="UniProtKB-KW"/>
</dbReference>
<evidence type="ECO:0000313" key="4">
    <source>
        <dbReference type="EMBL" id="CAD8846487.1"/>
    </source>
</evidence>
<sequence length="229" mass="24916">MFHAFRRAKSIHLSMTALMSTAVRLGARSPDSLVVLFHGLTGDVRSLQTFCSTWIRQRPTTQFVFVEAQHTSARGGRDWFKFQRSRDDCANEEEFLEEVVFPAIRRCQDEVSAALDELQTELELANDRVVLAGFSQGAAVAAYAGLARGVAGVLPMGGPCPPRKQLLPEPGVTKVCAVLGDSDPYVKVDSVQGAFARYPGRVHSIPGLGHTVGEVHVEVGSSFLAELFD</sequence>
<dbReference type="Pfam" id="PF02230">
    <property type="entry name" value="Abhydrolase_2"/>
    <property type="match status" value="1"/>
</dbReference>
<dbReference type="PANTHER" id="PTHR10655">
    <property type="entry name" value="LYSOPHOSPHOLIPASE-RELATED"/>
    <property type="match status" value="1"/>
</dbReference>
<proteinExistence type="inferred from homology"/>
<dbReference type="AlphaFoldDB" id="A0A7S1A916"/>
<dbReference type="Gene3D" id="3.40.50.1820">
    <property type="entry name" value="alpha/beta hydrolase"/>
    <property type="match status" value="1"/>
</dbReference>
<dbReference type="PANTHER" id="PTHR10655:SF17">
    <property type="entry name" value="LYSOPHOSPHOLIPASE-LIKE PROTEIN 1"/>
    <property type="match status" value="1"/>
</dbReference>
<dbReference type="EMBL" id="HBFQ01029540">
    <property type="protein sequence ID" value="CAD8846487.1"/>
    <property type="molecule type" value="Transcribed_RNA"/>
</dbReference>
<organism evidence="4">
    <name type="scientific">Noctiluca scintillans</name>
    <name type="common">Sea sparkle</name>
    <name type="synonym">Red tide dinoflagellate</name>
    <dbReference type="NCBI Taxonomy" id="2966"/>
    <lineage>
        <taxon>Eukaryota</taxon>
        <taxon>Sar</taxon>
        <taxon>Alveolata</taxon>
        <taxon>Dinophyceae</taxon>
        <taxon>Noctilucales</taxon>
        <taxon>Noctilucaceae</taxon>
        <taxon>Noctiluca</taxon>
    </lineage>
</organism>
<evidence type="ECO:0000256" key="1">
    <source>
        <dbReference type="ARBA" id="ARBA00006499"/>
    </source>
</evidence>
<protein>
    <recommendedName>
        <fullName evidence="3">Phospholipase/carboxylesterase/thioesterase domain-containing protein</fullName>
    </recommendedName>
</protein>
<dbReference type="InterPro" id="IPR003140">
    <property type="entry name" value="PLipase/COase/thioEstase"/>
</dbReference>